<dbReference type="PANTHER" id="PTHR47197:SF3">
    <property type="entry name" value="DIHYDRO-HEME D1 DEHYDROGENASE"/>
    <property type="match status" value="1"/>
</dbReference>
<dbReference type="Proteomes" id="UP000181962">
    <property type="component" value="Chromosome"/>
</dbReference>
<feature type="chain" id="PRO_5013221978" evidence="1">
    <location>
        <begin position="32"/>
        <end position="391"/>
    </location>
</feature>
<dbReference type="InterPro" id="IPR011048">
    <property type="entry name" value="Haem_d1_sf"/>
</dbReference>
<keyword evidence="1" id="KW-0732">Signal</keyword>
<dbReference type="Gene3D" id="2.130.10.10">
    <property type="entry name" value="YVTN repeat-like/Quinoprotein amine dehydrogenase"/>
    <property type="match status" value="1"/>
</dbReference>
<organism evidence="2 3">
    <name type="scientific">Bradyrhizobium japonicum</name>
    <dbReference type="NCBI Taxonomy" id="375"/>
    <lineage>
        <taxon>Bacteria</taxon>
        <taxon>Pseudomonadati</taxon>
        <taxon>Pseudomonadota</taxon>
        <taxon>Alphaproteobacteria</taxon>
        <taxon>Hyphomicrobiales</taxon>
        <taxon>Nitrobacteraceae</taxon>
        <taxon>Bradyrhizobium</taxon>
    </lineage>
</organism>
<dbReference type="AlphaFoldDB" id="A0A1L3F7A1"/>
<dbReference type="InterPro" id="IPR051200">
    <property type="entry name" value="Host-pathogen_enzymatic-act"/>
</dbReference>
<evidence type="ECO:0000313" key="3">
    <source>
        <dbReference type="Proteomes" id="UP000181962"/>
    </source>
</evidence>
<evidence type="ECO:0000313" key="2">
    <source>
        <dbReference type="EMBL" id="APG09167.1"/>
    </source>
</evidence>
<dbReference type="OrthoDB" id="916694at2"/>
<reference evidence="2 3" key="1">
    <citation type="submission" date="2016-11" db="EMBL/GenBank/DDBJ databases">
        <title>Complete Genome Sequence of Bradyrhizobium sp. strain J5, an isolated from soybean nodule in Hokkaido.</title>
        <authorList>
            <person name="Kanehara K."/>
        </authorList>
    </citation>
    <scope>NUCLEOTIDE SEQUENCE [LARGE SCALE GENOMIC DNA]</scope>
    <source>
        <strain evidence="2 3">J5</strain>
    </source>
</reference>
<dbReference type="EMBL" id="CP017637">
    <property type="protein sequence ID" value="APG09167.1"/>
    <property type="molecule type" value="Genomic_DNA"/>
</dbReference>
<feature type="signal peptide" evidence="1">
    <location>
        <begin position="1"/>
        <end position="31"/>
    </location>
</feature>
<dbReference type="SUPFAM" id="SSF51004">
    <property type="entry name" value="C-terminal (heme d1) domain of cytochrome cd1-nitrite reductase"/>
    <property type="match status" value="1"/>
</dbReference>
<dbReference type="PANTHER" id="PTHR47197">
    <property type="entry name" value="PROTEIN NIRF"/>
    <property type="match status" value="1"/>
</dbReference>
<protein>
    <submittedName>
        <fullName evidence="2">Mandelate racemase</fullName>
    </submittedName>
</protein>
<proteinExistence type="predicted"/>
<evidence type="ECO:0000256" key="1">
    <source>
        <dbReference type="SAM" id="SignalP"/>
    </source>
</evidence>
<accession>A0A1L3F7A1</accession>
<sequence length="391" mass="40195">MKAAVHRRTRDVASALVATSFAGFANCAAHAEIVVTANDGKMMLENGNAVVRKQPLPDTVSVIDLTDGALKLLGEVPAPASVVGPPPSVAIAPDGSLALVTGAMKLDPADTTKTVPDDKLSVIDLKSTPPKVLATLQAGPGAAGVSINRAGTLALVANRSEGTVSVFAISGNTLTAGGKIRLGDAKSGPSHVVFSRDGATALVTRDGDSKISLLSVDGTKVEYTKRDLSAGIRPYDIDLTGSAVAVVGNVGASSGDSDTISLIDMTAKPIRVVTTVTVGQTPEAVKMSPDGSHVAVTVMNGSNKPSASPFFNDFGLLKVYKISGTDLTPVAEAKIGHWCQGMVWSKDSKHVVAQCMVENELIAFSFDGKTLTRTSTLKLQVSPAGIRTAEP</sequence>
<dbReference type="InterPro" id="IPR015943">
    <property type="entry name" value="WD40/YVTN_repeat-like_dom_sf"/>
</dbReference>
<gene>
    <name evidence="2" type="ORF">BKD09_12560</name>
</gene>
<dbReference type="RefSeq" id="WP_071910199.1">
    <property type="nucleotide sequence ID" value="NZ_CP017637.1"/>
</dbReference>
<name>A0A1L3F7A1_BRAJP</name>